<proteinExistence type="predicted"/>
<evidence type="ECO:0000256" key="1">
    <source>
        <dbReference type="SAM" id="MobiDB-lite"/>
    </source>
</evidence>
<feature type="transmembrane region" description="Helical" evidence="2">
    <location>
        <begin position="140"/>
        <end position="159"/>
    </location>
</feature>
<feature type="region of interest" description="Disordered" evidence="1">
    <location>
        <begin position="1"/>
        <end position="20"/>
    </location>
</feature>
<feature type="transmembrane region" description="Helical" evidence="2">
    <location>
        <begin position="329"/>
        <end position="347"/>
    </location>
</feature>
<keyword evidence="2" id="KW-0472">Membrane</keyword>
<keyword evidence="2" id="KW-0812">Transmembrane</keyword>
<evidence type="ECO:0000313" key="3">
    <source>
        <dbReference type="EMBL" id="MFC4493402.1"/>
    </source>
</evidence>
<comment type="caution">
    <text evidence="3">The sequence shown here is derived from an EMBL/GenBank/DDBJ whole genome shotgun (WGS) entry which is preliminary data.</text>
</comment>
<organism evidence="3 4">
    <name type="scientific">Streptomyces ovatisporus</name>
    <dbReference type="NCBI Taxonomy" id="1128682"/>
    <lineage>
        <taxon>Bacteria</taxon>
        <taxon>Bacillati</taxon>
        <taxon>Actinomycetota</taxon>
        <taxon>Actinomycetes</taxon>
        <taxon>Kitasatosporales</taxon>
        <taxon>Streptomycetaceae</taxon>
        <taxon>Streptomyces</taxon>
    </lineage>
</organism>
<feature type="transmembrane region" description="Helical" evidence="2">
    <location>
        <begin position="205"/>
        <end position="222"/>
    </location>
</feature>
<reference evidence="4" key="1">
    <citation type="journal article" date="2019" name="Int. J. Syst. Evol. Microbiol.">
        <title>The Global Catalogue of Microorganisms (GCM) 10K type strain sequencing project: providing services to taxonomists for standard genome sequencing and annotation.</title>
        <authorList>
            <consortium name="The Broad Institute Genomics Platform"/>
            <consortium name="The Broad Institute Genome Sequencing Center for Infectious Disease"/>
            <person name="Wu L."/>
            <person name="Ma J."/>
        </authorList>
    </citation>
    <scope>NUCLEOTIDE SEQUENCE [LARGE SCALE GENOMIC DNA]</scope>
    <source>
        <strain evidence="4">CGMCC 4.7357</strain>
    </source>
</reference>
<dbReference type="RefSeq" id="WP_386442561.1">
    <property type="nucleotide sequence ID" value="NZ_JBHSFH010000003.1"/>
</dbReference>
<keyword evidence="2" id="KW-1133">Transmembrane helix</keyword>
<keyword evidence="4" id="KW-1185">Reference proteome</keyword>
<evidence type="ECO:0008006" key="5">
    <source>
        <dbReference type="Google" id="ProtNLM"/>
    </source>
</evidence>
<feature type="transmembrane region" description="Helical" evidence="2">
    <location>
        <begin position="299"/>
        <end position="317"/>
    </location>
</feature>
<feature type="transmembrane region" description="Helical" evidence="2">
    <location>
        <begin position="28"/>
        <end position="46"/>
    </location>
</feature>
<accession>A0ABV9A0B5</accession>
<feature type="transmembrane region" description="Helical" evidence="2">
    <location>
        <begin position="266"/>
        <end position="287"/>
    </location>
</feature>
<dbReference type="EMBL" id="JBHSFH010000003">
    <property type="protein sequence ID" value="MFC4493402.1"/>
    <property type="molecule type" value="Genomic_DNA"/>
</dbReference>
<name>A0ABV9A0B5_9ACTN</name>
<gene>
    <name evidence="3" type="ORF">ACFPA8_04540</name>
</gene>
<feature type="transmembrane region" description="Helical" evidence="2">
    <location>
        <begin position="58"/>
        <end position="76"/>
    </location>
</feature>
<evidence type="ECO:0000313" key="4">
    <source>
        <dbReference type="Proteomes" id="UP001595997"/>
    </source>
</evidence>
<feature type="transmembrane region" description="Helical" evidence="2">
    <location>
        <begin position="171"/>
        <end position="193"/>
    </location>
</feature>
<sequence length="360" mass="37381">MNAPTASPTPALPGAGPPDGRGTRRGRWACAWALLLLSPVCAEYLIGYDVSVGRPLQLLAGLLILGPLYGAVAVLIREVTRRCGRGWPTIVLLGAAFGLVQAGLIDQSLFHLEFDPDDPDWATESPRTPVPGLGIDAKNLLNWVGGHVVWSFAAPIAVVESCAPRTADRPWLGKAGLSVMVLLYLAAAAVIYSDVDGPGATPSEMTGTAAVVLVLIAAAFAFPRRGSGRPGTPVRLLASVPVPVPAPWLVGAGALAVFATDQMLPMSWTAVAVDVLVLSLLAGYLLLASGDASWRRAHVLAVAGAALLVRAGLSFFVEPLGDPSYAVKYAVNTALTLGVLGLLAWAGRRVRRDEALPGAS</sequence>
<dbReference type="Proteomes" id="UP001595997">
    <property type="component" value="Unassembled WGS sequence"/>
</dbReference>
<protein>
    <recommendedName>
        <fullName evidence="5">Integral membrane protein</fullName>
    </recommendedName>
</protein>
<feature type="transmembrane region" description="Helical" evidence="2">
    <location>
        <begin position="88"/>
        <end position="105"/>
    </location>
</feature>
<feature type="transmembrane region" description="Helical" evidence="2">
    <location>
        <begin position="234"/>
        <end position="260"/>
    </location>
</feature>
<evidence type="ECO:0000256" key="2">
    <source>
        <dbReference type="SAM" id="Phobius"/>
    </source>
</evidence>